<dbReference type="Gene3D" id="3.30.10.20">
    <property type="match status" value="1"/>
</dbReference>
<keyword evidence="2" id="KW-1133">Transmembrane helix</keyword>
<feature type="region of interest" description="Disordered" evidence="1">
    <location>
        <begin position="57"/>
        <end position="76"/>
    </location>
</feature>
<keyword evidence="2" id="KW-0472">Membrane</keyword>
<gene>
    <name evidence="4" type="ORF">AVDCRST_MAG41-4128</name>
</gene>
<dbReference type="Pfam" id="PF03793">
    <property type="entry name" value="PASTA"/>
    <property type="match status" value="1"/>
</dbReference>
<evidence type="ECO:0000313" key="4">
    <source>
        <dbReference type="EMBL" id="CAA9287935.1"/>
    </source>
</evidence>
<name>A0A6J4JV01_9ACTN</name>
<evidence type="ECO:0000256" key="1">
    <source>
        <dbReference type="SAM" id="MobiDB-lite"/>
    </source>
</evidence>
<dbReference type="AlphaFoldDB" id="A0A6J4JV01"/>
<dbReference type="EMBL" id="CADCTP010000396">
    <property type="protein sequence ID" value="CAA9287935.1"/>
    <property type="molecule type" value="Genomic_DNA"/>
</dbReference>
<keyword evidence="2" id="KW-0812">Transmembrane</keyword>
<sequence>MDDEFELLGRQDPEDGPRRPWALLTGIAVVALVALAGVGWMVSAMLDGGTRVRPAAVGPATTAAPTTTPAPTRSEDMTIPTVPSPTPSVPVPSITVPPIPVRSATAVLPPPTPVRTTVRPRPVPVPIPVPVPTVSRAPTPRPVPGRLVRVPDVVGQRVKGAVATLQAAGFRVTVLGGAFAPPEDRDARRVTAQRPGGGGLALRGSFVVLITNGL</sequence>
<protein>
    <recommendedName>
        <fullName evidence="3">PASTA domain-containing protein</fullName>
    </recommendedName>
</protein>
<dbReference type="CDD" id="cd06577">
    <property type="entry name" value="PASTA_pknB"/>
    <property type="match status" value="1"/>
</dbReference>
<dbReference type="InterPro" id="IPR005543">
    <property type="entry name" value="PASTA_dom"/>
</dbReference>
<feature type="compositionally biased region" description="Low complexity" evidence="1">
    <location>
        <begin position="57"/>
        <end position="72"/>
    </location>
</feature>
<reference evidence="4" key="1">
    <citation type="submission" date="2020-02" db="EMBL/GenBank/DDBJ databases">
        <authorList>
            <person name="Meier V. D."/>
        </authorList>
    </citation>
    <scope>NUCLEOTIDE SEQUENCE</scope>
    <source>
        <strain evidence="4">AVDCRST_MAG41</strain>
    </source>
</reference>
<dbReference type="PROSITE" id="PS51178">
    <property type="entry name" value="PASTA"/>
    <property type="match status" value="1"/>
</dbReference>
<evidence type="ECO:0000259" key="3">
    <source>
        <dbReference type="PROSITE" id="PS51178"/>
    </source>
</evidence>
<organism evidence="4">
    <name type="scientific">uncultured Mycobacteriales bacterium</name>
    <dbReference type="NCBI Taxonomy" id="581187"/>
    <lineage>
        <taxon>Bacteria</taxon>
        <taxon>Bacillati</taxon>
        <taxon>Actinomycetota</taxon>
        <taxon>Actinomycetes</taxon>
        <taxon>Mycobacteriales</taxon>
        <taxon>environmental samples</taxon>
    </lineage>
</organism>
<feature type="transmembrane region" description="Helical" evidence="2">
    <location>
        <begin position="20"/>
        <end position="43"/>
    </location>
</feature>
<feature type="domain" description="PASTA" evidence="3">
    <location>
        <begin position="139"/>
        <end position="213"/>
    </location>
</feature>
<proteinExistence type="predicted"/>
<accession>A0A6J4JV01</accession>
<evidence type="ECO:0000256" key="2">
    <source>
        <dbReference type="SAM" id="Phobius"/>
    </source>
</evidence>